<evidence type="ECO:0000313" key="3">
    <source>
        <dbReference type="Proteomes" id="UP000789759"/>
    </source>
</evidence>
<dbReference type="Gene3D" id="3.60.15.10">
    <property type="entry name" value="Ribonuclease Z/Hydroxyacylglutathione hydrolase-like"/>
    <property type="match status" value="1"/>
</dbReference>
<sequence>MSELEPILHFICSGNGDCLILEFNDNTFWLIDGGSAQTPYYQYLRIAIFKRRITAFEGIIITNVNKNRIDGVTKLFNECFPLNSTSDKEFQDLKYIILTEEFRDLPIVKIIKQYEFEEINEINDIQIIKKKTFIKCFFHEKGSSLIFRRKKNDEKKEGFNIVSYMPNIPVHNYVANTASNFMSNYMASVTNYVTNSSMANYVTNSSVVNYVANFVPMTGEFSEFKKVDNEKSLELFIKPSIEQHISVITYLQHTLEDGNVNTMFLTSDNDASWILEVLRTNLRKHQKISQPDKQQNLLQSNELLTIDLFKVPNHGSRINSIFAKTYVPKYVNQQFTLMMILYYGEQFSFYDNEDKSDIVADFEHMFNLTNFGMFEEAALSREYLTSAFDPTSIKIFLKYMADALVISDLTEDKVDWKWNEINWGKIGRELYKFYEENQNIDPINWKKYDFIKNKDNISEEELDHYFNSIKERIYKNFDIIICTNQSAKIRPQYAKNLKPLLNSMWNSLNLSPLAFQYIVTSISTFYKSFIAKTYVISSESKHGHPDPLIVAGIVKSILEDSNKERIANILFTNESKINMNLLAATINNVLENEAKQSIDFIDRLNQRIEIYANCGKAYEVSVKLSSYASDYPKNVMLFRWDPEESKEIKKVYDILNCKVPSHSTGKNTEFRAKISSKKPCLWLGVNTKGDLIPVEEPTTFLLSNIPPIDQYVYRMSNGKNNFIIKFEWIVKNRYDNFYLMDLELDTGKVLYYAIDNSTPSSQFKKLPTNEGALVFSYENQSDNQKKGQTLESFLKELGEYKENLIMKVKNAANYIMGPSNVERAFSSLPSIFDKILYSEIDIESEVEWEITKDKLLEIKNATIKLKETELPRLTPDISKILPKTFDKVTNVQINVQNPRIEGMEITVKIDTENKDKSNSYFTWASKIPEVSQSRSIFDYLLNANVQQNNLKSETLTLGYLCLLMMPQSFIIPEFLKIPLPFTSKASLLNCKVNQETSEVDFLPGPTGTRIIQSKFFLETEGKLNFQLENILISQIADIKVIINDPGVVNNGPRITIDAFAEIENIESGRIFTQNDNEQFILLKFDNKTLAQITKVVLKNNICDNKITHTRITTDAPGIENVCDDKITHHIENIFDNLKVPLYEKTLNDLLKDNKMKFCLSFHPICEPPTINFKMKDIQIFANDFLKIEKSMLPHQFSELLLTNKNTVISILNPLDKENIMIGLDINFNLLIAGKNLLANLSYIPIKETEQKYTSTKYVISIKSQNLDDKNAPPNLEDVLNAIGLNEIFKKLKDTAPMLSNPIFKELKSVTFRHLYLQVKSKSNSNTFYEIGDFELGITIPSFIIKKDVIEVENANIDLEYCDEQWSGKIKSMVAKGNDISNCLIEYVSPTKESFGSLIIKNFPVYLTFNKILEILQLNNVFKIPILSDLFKSAIISEINITLTNSDTMDFIIQELSIILRADEFNLENLNIKQLNIHIFYSSAIWKCSMEGNFNSIITKLSYDNEKRQIHATLTPFQNKSLKETVKLLTKETIPDDAISELNINSANLVFNIDNKSIETFSIELEGILIHEKAIISLKDNDNICAEITLNYITKNTKKIIEGSFSSPKKLKLSEVLQFTGIQCDLSKILPNLPNLPKFDDLQIAEKNSITISTNPFQIVKFSISTEAKEYILLKDPLLVLKPVGVSINYEGTKDKVEGKIYGTFALNNGTKLNLVIAGSKTSSENTFIVRVYITNGENVIKDKYSVDIGTFVNTLLKNDEWSDRKPKEMELPQFIIKSSSNETETYLYICSDKNDIATSIALYGKIESIGSALLLIKPNTKKSTMRRFVFKQSLDSDSKWNYLFALKTLPNLKFENLFDSEMVSDIDKVVPLTQSNLVLVSYQGETIDQVKKESDEMIKKITELIKPDKKIDDIISVIIPTGRDDIYKRKLGPGLSLYVEFDYNKDYLILENLHATVDPSHNSMKITVALYMGLDKLSNCEFKAGINDFKLIGGIHFEKVEFSYKPGVSNRELNIFGKLNFEKLLDTEFWVEGTLKISEKISSFEVKSISKQITSPFEKMKGIIFRELKFIMKFKYEDSQNTDKFNGEISRKIQESTYELSGKVKFSYKNSEIILSGGILFVNSTPRVCQVTIDQETGINALLKTIFIKGNHKWSNNFPDIVFNNGELYYAQDEIKIDEKIYTKGFNANAHIDFFGIEKLFVTVKITDGMTIEVTDDKINAEINLGFVKLYNYKLLIHSNVNHNSISMEGSIKLFDKYFAKFVFEYDQSTKRLSGEISEIFGNKGPKIKGYWSKKDKFVITEWYYKLDWESNKFAKFIEKASNINPKCQILDLVLEETFTGDFKISMSNFKTQNNTVSFDIVCTYSINIKASTKSTEIANIVTTIHLNIDYPTEDYFNDIAGYLLKCLKDNTAEFLKSLLRDPEKFAMFVDALAISTLKNLGESAIKGFGCIAGDKLKDSRSKIKERIKEVVDKERPKREPSESEIEEIERAKTLSEAIAKINSPLLLIGEWFAFFEWAILFLTFGGVKKILDDDESELKKVKKTKEKIQGRINNVIRKFLFIDSSTIELEFSSENTLKINWKMPSKAKDDKLAINIIFDLQITGNAEKFGDEVNHNESNIKGPLFILVDDKLMKCFDATVAITAILLVENDAIKKFTGLQSAKVKISHSRTLLPPTTLMSKYDPYSKCLTIDIKSLDPDIERYLCELADRDHKWVYYTIIDVNTSWVIDTDKELIGAPGGEYTVCVKAKAEGWKDSKFVHAEEIVSQLLPPKVISLDYQPNTDYLQILVDDENDMKKVSGYFCQLFIRMRILSENIINSNYKNTENSFKFLSNVADIKAKYSNNSIKLSWKNVTNANSYQAAVYICGNRIKTFYEQANTLNINDNEIDKFEEIKPTSVDSTALTYSFSIQAMNGNSIKTLHGQETFADKKFTQLPKPTDINIEVINNRENIRITFVPIDNQLSNLREYIVGLYNTKSNKKLVKMVHSNSNSCIFEANEINLKFEENDTCQVRVYSISSKVEEVINSFPAISTDVLRLLPKPRDLEISYKQGSIYVSCTAEPENHYIKSYWFHIENKNSKENSEDKTIEYNGSLKIIEKFSSDLINSPDGSEIQIYASAKAIGHDLILDSKIKTSDSTDPNSYLVKYAAPRNVKHEIKSNSIIVTYNAPNKGRYEIQIINRDNCDENVITSVKEYSEEGEVEIEISSANFNCKKYTSRVKQILKDEDNSIKRIESIWKYSENEPENCPK</sequence>
<feature type="coiled-coil region" evidence="1">
    <location>
        <begin position="2532"/>
        <end position="2559"/>
    </location>
</feature>
<protein>
    <submittedName>
        <fullName evidence="2">4284_t:CDS:1</fullName>
    </submittedName>
</protein>
<comment type="caution">
    <text evidence="2">The sequence shown here is derived from an EMBL/GenBank/DDBJ whole genome shotgun (WGS) entry which is preliminary data.</text>
</comment>
<dbReference type="EMBL" id="CAJVQA010000842">
    <property type="protein sequence ID" value="CAG8492554.1"/>
    <property type="molecule type" value="Genomic_DNA"/>
</dbReference>
<gene>
    <name evidence="2" type="ORF">CPELLU_LOCUS2052</name>
</gene>
<evidence type="ECO:0000313" key="2">
    <source>
        <dbReference type="EMBL" id="CAG8492554.1"/>
    </source>
</evidence>
<name>A0A9N8WKA3_9GLOM</name>
<dbReference type="Proteomes" id="UP000789759">
    <property type="component" value="Unassembled WGS sequence"/>
</dbReference>
<proteinExistence type="predicted"/>
<keyword evidence="3" id="KW-1185">Reference proteome</keyword>
<dbReference type="OrthoDB" id="2414302at2759"/>
<keyword evidence="1" id="KW-0175">Coiled coil</keyword>
<dbReference type="InterPro" id="IPR036866">
    <property type="entry name" value="RibonucZ/Hydroxyglut_hydro"/>
</dbReference>
<evidence type="ECO:0000256" key="1">
    <source>
        <dbReference type="SAM" id="Coils"/>
    </source>
</evidence>
<accession>A0A9N8WKA3</accession>
<reference evidence="2" key="1">
    <citation type="submission" date="2021-06" db="EMBL/GenBank/DDBJ databases">
        <authorList>
            <person name="Kallberg Y."/>
            <person name="Tangrot J."/>
            <person name="Rosling A."/>
        </authorList>
    </citation>
    <scope>NUCLEOTIDE SEQUENCE</scope>
    <source>
        <strain evidence="2">FL966</strain>
    </source>
</reference>
<organism evidence="2 3">
    <name type="scientific">Cetraspora pellucida</name>
    <dbReference type="NCBI Taxonomy" id="1433469"/>
    <lineage>
        <taxon>Eukaryota</taxon>
        <taxon>Fungi</taxon>
        <taxon>Fungi incertae sedis</taxon>
        <taxon>Mucoromycota</taxon>
        <taxon>Glomeromycotina</taxon>
        <taxon>Glomeromycetes</taxon>
        <taxon>Diversisporales</taxon>
        <taxon>Gigasporaceae</taxon>
        <taxon>Cetraspora</taxon>
    </lineage>
</organism>